<organism evidence="7">
    <name type="scientific">marine sediment metagenome</name>
    <dbReference type="NCBI Taxonomy" id="412755"/>
    <lineage>
        <taxon>unclassified sequences</taxon>
        <taxon>metagenomes</taxon>
        <taxon>ecological metagenomes</taxon>
    </lineage>
</organism>
<dbReference type="InterPro" id="IPR001640">
    <property type="entry name" value="Lgt"/>
</dbReference>
<feature type="transmembrane region" description="Helical" evidence="6">
    <location>
        <begin position="182"/>
        <end position="200"/>
    </location>
</feature>
<evidence type="ECO:0000256" key="1">
    <source>
        <dbReference type="ARBA" id="ARBA00022475"/>
    </source>
</evidence>
<reference evidence="7" key="1">
    <citation type="journal article" date="2015" name="Nature">
        <title>Complex archaea that bridge the gap between prokaryotes and eukaryotes.</title>
        <authorList>
            <person name="Spang A."/>
            <person name="Saw J.H."/>
            <person name="Jorgensen S.L."/>
            <person name="Zaremba-Niedzwiedzka K."/>
            <person name="Martijn J."/>
            <person name="Lind A.E."/>
            <person name="van Eijk R."/>
            <person name="Schleper C."/>
            <person name="Guy L."/>
            <person name="Ettema T.J."/>
        </authorList>
    </citation>
    <scope>NUCLEOTIDE SEQUENCE</scope>
</reference>
<evidence type="ECO:0000256" key="4">
    <source>
        <dbReference type="ARBA" id="ARBA00022989"/>
    </source>
</evidence>
<dbReference type="PANTHER" id="PTHR30589">
    <property type="entry name" value="PROLIPOPROTEIN DIACYLGLYCERYL TRANSFERASE"/>
    <property type="match status" value="1"/>
</dbReference>
<dbReference type="GO" id="GO:0008961">
    <property type="term" value="F:phosphatidylglycerol-prolipoprotein diacylglyceryl transferase activity"/>
    <property type="evidence" value="ECO:0007669"/>
    <property type="project" value="InterPro"/>
</dbReference>
<accession>A0A0F9Y3E9</accession>
<dbReference type="NCBIfam" id="TIGR00544">
    <property type="entry name" value="lgt"/>
    <property type="match status" value="1"/>
</dbReference>
<dbReference type="Pfam" id="PF01790">
    <property type="entry name" value="LGT"/>
    <property type="match status" value="1"/>
</dbReference>
<gene>
    <name evidence="7" type="ORF">LCGC14_0140260</name>
</gene>
<feature type="transmembrane region" description="Helical" evidence="6">
    <location>
        <begin position="104"/>
        <end position="120"/>
    </location>
</feature>
<keyword evidence="1" id="KW-1003">Cell membrane</keyword>
<evidence type="ECO:0000256" key="6">
    <source>
        <dbReference type="SAM" id="Phobius"/>
    </source>
</evidence>
<keyword evidence="4 6" id="KW-1133">Transmembrane helix</keyword>
<keyword evidence="3 6" id="KW-0812">Transmembrane</keyword>
<keyword evidence="2" id="KW-0808">Transferase</keyword>
<dbReference type="AlphaFoldDB" id="A0A0F9Y3E9"/>
<name>A0A0F9Y3E9_9ZZZZ</name>
<evidence type="ECO:0008006" key="8">
    <source>
        <dbReference type="Google" id="ProtNLM"/>
    </source>
</evidence>
<dbReference type="PROSITE" id="PS01311">
    <property type="entry name" value="LGT"/>
    <property type="match status" value="1"/>
</dbReference>
<dbReference type="EMBL" id="LAZR01000048">
    <property type="protein sequence ID" value="KKN99233.1"/>
    <property type="molecule type" value="Genomic_DNA"/>
</dbReference>
<evidence type="ECO:0000256" key="3">
    <source>
        <dbReference type="ARBA" id="ARBA00022692"/>
    </source>
</evidence>
<feature type="transmembrane region" description="Helical" evidence="6">
    <location>
        <begin position="244"/>
        <end position="264"/>
    </location>
</feature>
<evidence type="ECO:0000256" key="2">
    <source>
        <dbReference type="ARBA" id="ARBA00022679"/>
    </source>
</evidence>
<feature type="transmembrane region" description="Helical" evidence="6">
    <location>
        <begin position="64"/>
        <end position="84"/>
    </location>
</feature>
<sequence>MLTYPDIDPVAFSLGPLTVHWYGIMYIVAFTGAWYLARLRARRASTGGPAFEKFRFTDEQLADLVFYGALGAVLGGRFGSVMFYNFDRFLADPLWLLRVWEGGMSFHGGFLGVMLAFYFYSRRINKNYFDVLDFIAPLAPFGLGVGRLGNFIGGELWGRPTDVPWGMVFPHVDQVARHASQLYQAVLEGVVLFALMWWFSSKPRPRYAVSGLFAVGYGVQRFFVEFYREPDSWLGFVALDWLTMGQILSVPMIIAGVVLLVVAYRKPAQA</sequence>
<keyword evidence="5 6" id="KW-0472">Membrane</keyword>
<feature type="transmembrane region" description="Helical" evidence="6">
    <location>
        <begin position="20"/>
        <end position="37"/>
    </location>
</feature>
<comment type="caution">
    <text evidence="7">The sequence shown here is derived from an EMBL/GenBank/DDBJ whole genome shotgun (WGS) entry which is preliminary data.</text>
</comment>
<protein>
    <recommendedName>
        <fullName evidence="8">Prolipoprotein diacylglyceryl transferase</fullName>
    </recommendedName>
</protein>
<dbReference type="GO" id="GO:0005886">
    <property type="term" value="C:plasma membrane"/>
    <property type="evidence" value="ECO:0007669"/>
    <property type="project" value="InterPro"/>
</dbReference>
<dbReference type="GO" id="GO:0042158">
    <property type="term" value="P:lipoprotein biosynthetic process"/>
    <property type="evidence" value="ECO:0007669"/>
    <property type="project" value="InterPro"/>
</dbReference>
<dbReference type="PANTHER" id="PTHR30589:SF0">
    <property type="entry name" value="PHOSPHATIDYLGLYCEROL--PROLIPOPROTEIN DIACYLGLYCERYL TRANSFERASE"/>
    <property type="match status" value="1"/>
</dbReference>
<evidence type="ECO:0000313" key="7">
    <source>
        <dbReference type="EMBL" id="KKN99233.1"/>
    </source>
</evidence>
<dbReference type="HAMAP" id="MF_01147">
    <property type="entry name" value="Lgt"/>
    <property type="match status" value="1"/>
</dbReference>
<evidence type="ECO:0000256" key="5">
    <source>
        <dbReference type="ARBA" id="ARBA00023136"/>
    </source>
</evidence>
<proteinExistence type="inferred from homology"/>